<keyword evidence="1" id="KW-0472">Membrane</keyword>
<keyword evidence="4" id="KW-1185">Reference proteome</keyword>
<protein>
    <recommendedName>
        <fullName evidence="5">Polymorphic outer membrane protein</fullName>
    </recommendedName>
</protein>
<comment type="caution">
    <text evidence="3">The sequence shown here is derived from an EMBL/GenBank/DDBJ whole genome shotgun (WGS) entry which is preliminary data.</text>
</comment>
<dbReference type="SUPFAM" id="SSF51126">
    <property type="entry name" value="Pectin lyase-like"/>
    <property type="match status" value="1"/>
</dbReference>
<dbReference type="OrthoDB" id="2016704at2759"/>
<accession>A0A2P6MWK6</accession>
<evidence type="ECO:0008006" key="5">
    <source>
        <dbReference type="Google" id="ProtNLM"/>
    </source>
</evidence>
<evidence type="ECO:0000256" key="2">
    <source>
        <dbReference type="SAM" id="SignalP"/>
    </source>
</evidence>
<gene>
    <name evidence="3" type="ORF">PROFUN_12882</name>
</gene>
<dbReference type="InParanoid" id="A0A2P6MWK6"/>
<proteinExistence type="predicted"/>
<dbReference type="EMBL" id="MDYQ01000352">
    <property type="protein sequence ID" value="PRP76077.1"/>
    <property type="molecule type" value="Genomic_DNA"/>
</dbReference>
<feature type="signal peptide" evidence="2">
    <location>
        <begin position="1"/>
        <end position="19"/>
    </location>
</feature>
<dbReference type="Proteomes" id="UP000241769">
    <property type="component" value="Unassembled WGS sequence"/>
</dbReference>
<keyword evidence="1" id="KW-0812">Transmembrane</keyword>
<feature type="transmembrane region" description="Helical" evidence="1">
    <location>
        <begin position="473"/>
        <end position="495"/>
    </location>
</feature>
<evidence type="ECO:0000313" key="4">
    <source>
        <dbReference type="Proteomes" id="UP000241769"/>
    </source>
</evidence>
<evidence type="ECO:0000313" key="3">
    <source>
        <dbReference type="EMBL" id="PRP76077.1"/>
    </source>
</evidence>
<dbReference type="InterPro" id="IPR011050">
    <property type="entry name" value="Pectin_lyase_fold/virulence"/>
</dbReference>
<sequence>MQIASICLYLLLVLSTVDSRDIIVDGSRGQVNCTGASDSPCPTIVEAFKLIERQQKDENFVVLLVGDVSENDTAILSTIPSTQGLTILVKPNATEGRLSINGYNGTGFQIDVEAHIVFERVRLVQHGVAIRMSAGIIEARDSEFNQNGLSVHQINGKTIFSMCSFVNNRETLRFEGGSSTLDSISVANNTNSGPIFSVSGMTNVTLKTSTVSGNENTRDDSIFNVMGGRVDILSSNFTNNRANGTAGAISVANATLSIYQGNFTGNFARFGGAVGIYKGAIVNLTLTIFSLNNATDVAGALFINEGYVNVQNCSFSKNRAAKGGAVTIYNALPNPINMTHCNFTGNSASEGNDLWMLYDSNVLLNHLVATQNNQTIYCTSPATNSTKTTNQYCESTCRSPQCAFCPGLCLLDNSNDLDNSGAGGCYSSMQRSCSGHGICRLAQKNDDNNIKKSFAQCECNATYGSDSCNQRSWLFYVLIVLSGLVAVTIVLGLVFTIQNRLRRKWGYHSLN</sequence>
<organism evidence="3 4">
    <name type="scientific">Planoprotostelium fungivorum</name>
    <dbReference type="NCBI Taxonomy" id="1890364"/>
    <lineage>
        <taxon>Eukaryota</taxon>
        <taxon>Amoebozoa</taxon>
        <taxon>Evosea</taxon>
        <taxon>Variosea</taxon>
        <taxon>Cavosteliida</taxon>
        <taxon>Cavosteliaceae</taxon>
        <taxon>Planoprotostelium</taxon>
    </lineage>
</organism>
<reference evidence="3 4" key="1">
    <citation type="journal article" date="2018" name="Genome Biol. Evol.">
        <title>Multiple Roots of Fruiting Body Formation in Amoebozoa.</title>
        <authorList>
            <person name="Hillmann F."/>
            <person name="Forbes G."/>
            <person name="Novohradska S."/>
            <person name="Ferling I."/>
            <person name="Riege K."/>
            <person name="Groth M."/>
            <person name="Westermann M."/>
            <person name="Marz M."/>
            <person name="Spaller T."/>
            <person name="Winckler T."/>
            <person name="Schaap P."/>
            <person name="Glockner G."/>
        </authorList>
    </citation>
    <scope>NUCLEOTIDE SEQUENCE [LARGE SCALE GENOMIC DNA]</scope>
    <source>
        <strain evidence="3 4">Jena</strain>
    </source>
</reference>
<evidence type="ECO:0000256" key="1">
    <source>
        <dbReference type="SAM" id="Phobius"/>
    </source>
</evidence>
<dbReference type="AlphaFoldDB" id="A0A2P6MWK6"/>
<feature type="chain" id="PRO_5015157728" description="Polymorphic outer membrane protein" evidence="2">
    <location>
        <begin position="20"/>
        <end position="511"/>
    </location>
</feature>
<keyword evidence="2" id="KW-0732">Signal</keyword>
<keyword evidence="1" id="KW-1133">Transmembrane helix</keyword>
<name>A0A2P6MWK6_9EUKA</name>